<name>A0ABQ5VES0_9PROT</name>
<dbReference type="Gene3D" id="1.20.1290.10">
    <property type="entry name" value="AhpD-like"/>
    <property type="match status" value="1"/>
</dbReference>
<protein>
    <recommendedName>
        <fullName evidence="3">Carboxymuconolactone decarboxylase family protein</fullName>
    </recommendedName>
</protein>
<gene>
    <name evidence="1" type="ORF">GCM10007853_29300</name>
</gene>
<sequence length="175" mass="18933">MLKKIAHGLIGQAEKRVGVTFDYVHAIADTSFSLLSRYNRLFRFLDPNLFAPQDAYHVARLRGAISADCGTCVEAEINLARQTGMDTAVIDQVLSGTYSALPEALAATARLADAVTGQRTDDPDAREMIRSKFGEEALIELCFAMTGAALLPGIKRGMGYATGCDIDMMRKIAKA</sequence>
<dbReference type="RefSeq" id="WP_284392179.1">
    <property type="nucleotide sequence ID" value="NZ_BSNK01000002.1"/>
</dbReference>
<comment type="caution">
    <text evidence="1">The sequence shown here is derived from an EMBL/GenBank/DDBJ whole genome shotgun (WGS) entry which is preliminary data.</text>
</comment>
<reference evidence="1" key="1">
    <citation type="journal article" date="2014" name="Int. J. Syst. Evol. Microbiol.">
        <title>Complete genome of a new Firmicutes species belonging to the dominant human colonic microbiota ('Ruminococcus bicirculans') reveals two chromosomes and a selective capacity to utilize plant glucans.</title>
        <authorList>
            <consortium name="NISC Comparative Sequencing Program"/>
            <person name="Wegmann U."/>
            <person name="Louis P."/>
            <person name="Goesmann A."/>
            <person name="Henrissat B."/>
            <person name="Duncan S.H."/>
            <person name="Flint H.J."/>
        </authorList>
    </citation>
    <scope>NUCLEOTIDE SEQUENCE</scope>
    <source>
        <strain evidence="1">NBRC 108219</strain>
    </source>
</reference>
<keyword evidence="2" id="KW-1185">Reference proteome</keyword>
<dbReference type="InterPro" id="IPR029032">
    <property type="entry name" value="AhpD-like"/>
</dbReference>
<dbReference type="EMBL" id="BSNK01000002">
    <property type="protein sequence ID" value="GLQ25056.1"/>
    <property type="molecule type" value="Genomic_DNA"/>
</dbReference>
<organism evidence="1 2">
    <name type="scientific">Algimonas ampicilliniresistens</name>
    <dbReference type="NCBI Taxonomy" id="1298735"/>
    <lineage>
        <taxon>Bacteria</taxon>
        <taxon>Pseudomonadati</taxon>
        <taxon>Pseudomonadota</taxon>
        <taxon>Alphaproteobacteria</taxon>
        <taxon>Maricaulales</taxon>
        <taxon>Robiginitomaculaceae</taxon>
        <taxon>Algimonas</taxon>
    </lineage>
</organism>
<evidence type="ECO:0000313" key="1">
    <source>
        <dbReference type="EMBL" id="GLQ25056.1"/>
    </source>
</evidence>
<evidence type="ECO:0000313" key="2">
    <source>
        <dbReference type="Proteomes" id="UP001161391"/>
    </source>
</evidence>
<accession>A0ABQ5VES0</accession>
<reference evidence="1" key="2">
    <citation type="submission" date="2023-01" db="EMBL/GenBank/DDBJ databases">
        <title>Draft genome sequence of Algimonas ampicilliniresistens strain NBRC 108219.</title>
        <authorList>
            <person name="Sun Q."/>
            <person name="Mori K."/>
        </authorList>
    </citation>
    <scope>NUCLEOTIDE SEQUENCE</scope>
    <source>
        <strain evidence="1">NBRC 108219</strain>
    </source>
</reference>
<evidence type="ECO:0008006" key="3">
    <source>
        <dbReference type="Google" id="ProtNLM"/>
    </source>
</evidence>
<proteinExistence type="predicted"/>
<dbReference type="SUPFAM" id="SSF69118">
    <property type="entry name" value="AhpD-like"/>
    <property type="match status" value="1"/>
</dbReference>
<dbReference type="Proteomes" id="UP001161391">
    <property type="component" value="Unassembled WGS sequence"/>
</dbReference>